<evidence type="ECO:0000313" key="2">
    <source>
        <dbReference type="Proteomes" id="UP000728647"/>
    </source>
</evidence>
<name>A0A8J8GIA8_9EURY</name>
<proteinExistence type="predicted"/>
<accession>A0A8J8GIA8</accession>
<reference evidence="1" key="1">
    <citation type="submission" date="2020-06" db="EMBL/GenBank/DDBJ databases">
        <title>Haloterrigena sp. nov., an extremely halophilic archaeon isolated from a saline sediment.</title>
        <authorList>
            <person name="Liu B.-B."/>
        </authorList>
    </citation>
    <scope>NUCLEOTIDE SEQUENCE</scope>
    <source>
        <strain evidence="1">SYSU A121-1</strain>
    </source>
</reference>
<sequence length="309" mass="31213">MKRTRRAALLLMAASSGTLAVETLGLSRSAARRDAVVDAAGDAAAYLGLTEDGVEAGGTLFEDGPRPSPATFSVVNGLSAPIALTLASDQFRLRTADEAAAVDGDGLLVGGDAGDPLDPGDRLAEITVEPTPAAIGSSVGSTITGTVDVTATGAETRVDAERDLSLSVPGVSVERALLSVSQRGGGVFDHRWLLEGVDTTTHGLEALRLDYRDTETAGAIDFTDADGPSVSVTVDGADRPATIETLEPNRLTVALANPPALDGAAVELVLAELGGPASPGGQPGSPTGATVELFDAGFSAVTEATRDRP</sequence>
<organism evidence="1 2">
    <name type="scientific">Haloterrigena gelatinilytica</name>
    <dbReference type="NCBI Taxonomy" id="2741724"/>
    <lineage>
        <taxon>Archaea</taxon>
        <taxon>Methanobacteriati</taxon>
        <taxon>Methanobacteriota</taxon>
        <taxon>Stenosarchaea group</taxon>
        <taxon>Halobacteria</taxon>
        <taxon>Halobacteriales</taxon>
        <taxon>Natrialbaceae</taxon>
        <taxon>Haloterrigena</taxon>
    </lineage>
</organism>
<dbReference type="Proteomes" id="UP000728647">
    <property type="component" value="Unassembled WGS sequence"/>
</dbReference>
<evidence type="ECO:0000313" key="1">
    <source>
        <dbReference type="EMBL" id="NUB89685.1"/>
    </source>
</evidence>
<dbReference type="RefSeq" id="WP_174701067.1">
    <property type="nucleotide sequence ID" value="NZ_JABURA010000001.1"/>
</dbReference>
<dbReference type="OrthoDB" id="170571at2157"/>
<gene>
    <name evidence="1" type="ORF">HT576_01370</name>
</gene>
<dbReference type="AlphaFoldDB" id="A0A8J8GIA8"/>
<dbReference type="InterPro" id="IPR006311">
    <property type="entry name" value="TAT_signal"/>
</dbReference>
<comment type="caution">
    <text evidence="1">The sequence shown here is derived from an EMBL/GenBank/DDBJ whole genome shotgun (WGS) entry which is preliminary data.</text>
</comment>
<dbReference type="PROSITE" id="PS51318">
    <property type="entry name" value="TAT"/>
    <property type="match status" value="1"/>
</dbReference>
<protein>
    <submittedName>
        <fullName evidence="1">Uncharacterized protein</fullName>
    </submittedName>
</protein>
<dbReference type="EMBL" id="JABURA010000001">
    <property type="protein sequence ID" value="NUB89685.1"/>
    <property type="molecule type" value="Genomic_DNA"/>
</dbReference>